<evidence type="ECO:0000313" key="2">
    <source>
        <dbReference type="EMBL" id="KAK6639323.1"/>
    </source>
</evidence>
<comment type="caution">
    <text evidence="2">The sequence shown here is derived from an EMBL/GenBank/DDBJ whole genome shotgun (WGS) entry which is preliminary data.</text>
</comment>
<reference evidence="2 3" key="1">
    <citation type="submission" date="2023-10" db="EMBL/GenBank/DDBJ databases">
        <title>Genomes of two closely related lineages of the louse Polyplax serrata with different host specificities.</title>
        <authorList>
            <person name="Martinu J."/>
            <person name="Tarabai H."/>
            <person name="Stefka J."/>
            <person name="Hypsa V."/>
        </authorList>
    </citation>
    <scope>NUCLEOTIDE SEQUENCE [LARGE SCALE GENOMIC DNA]</scope>
    <source>
        <strain evidence="2">HR10_N</strain>
    </source>
</reference>
<accession>A0AAN8PMI5</accession>
<organism evidence="2 3">
    <name type="scientific">Polyplax serrata</name>
    <name type="common">Common mouse louse</name>
    <dbReference type="NCBI Taxonomy" id="468196"/>
    <lineage>
        <taxon>Eukaryota</taxon>
        <taxon>Metazoa</taxon>
        <taxon>Ecdysozoa</taxon>
        <taxon>Arthropoda</taxon>
        <taxon>Hexapoda</taxon>
        <taxon>Insecta</taxon>
        <taxon>Pterygota</taxon>
        <taxon>Neoptera</taxon>
        <taxon>Paraneoptera</taxon>
        <taxon>Psocodea</taxon>
        <taxon>Troctomorpha</taxon>
        <taxon>Phthiraptera</taxon>
        <taxon>Anoplura</taxon>
        <taxon>Polyplacidae</taxon>
        <taxon>Polyplax</taxon>
    </lineage>
</organism>
<sequence length="80" mass="9249">MNKKKRNSPWRSSAVLESKLVRQNAGSNHEAHGQVQADSLPLEENAMHAYPTGMLGKPEKIKTSKREREKKTTRVYKRFR</sequence>
<dbReference type="EMBL" id="JAWJWE010000003">
    <property type="protein sequence ID" value="KAK6639323.1"/>
    <property type="molecule type" value="Genomic_DNA"/>
</dbReference>
<gene>
    <name evidence="2" type="ORF">RUM43_007595</name>
</gene>
<feature type="compositionally biased region" description="Basic and acidic residues" evidence="1">
    <location>
        <begin position="57"/>
        <end position="72"/>
    </location>
</feature>
<evidence type="ECO:0000256" key="1">
    <source>
        <dbReference type="SAM" id="MobiDB-lite"/>
    </source>
</evidence>
<dbReference type="Proteomes" id="UP001372834">
    <property type="component" value="Unassembled WGS sequence"/>
</dbReference>
<dbReference type="AlphaFoldDB" id="A0AAN8PMI5"/>
<evidence type="ECO:0000313" key="3">
    <source>
        <dbReference type="Proteomes" id="UP001372834"/>
    </source>
</evidence>
<feature type="region of interest" description="Disordered" evidence="1">
    <location>
        <begin position="49"/>
        <end position="80"/>
    </location>
</feature>
<name>A0AAN8PMI5_POLSC</name>
<proteinExistence type="predicted"/>
<protein>
    <submittedName>
        <fullName evidence="2">Uncharacterized protein</fullName>
    </submittedName>
</protein>